<accession>A0A448WQ73</accession>
<evidence type="ECO:0000313" key="3">
    <source>
        <dbReference type="Proteomes" id="UP000784294"/>
    </source>
</evidence>
<evidence type="ECO:0000313" key="2">
    <source>
        <dbReference type="EMBL" id="VEL17403.1"/>
    </source>
</evidence>
<reference evidence="2" key="1">
    <citation type="submission" date="2018-11" db="EMBL/GenBank/DDBJ databases">
        <authorList>
            <consortium name="Pathogen Informatics"/>
        </authorList>
    </citation>
    <scope>NUCLEOTIDE SEQUENCE</scope>
</reference>
<feature type="transmembrane region" description="Helical" evidence="1">
    <location>
        <begin position="12"/>
        <end position="31"/>
    </location>
</feature>
<sequence length="194" mass="20460">MTNLWNLPSRFSGSLSGLVYIFALPSLVHLLSHPHLRTALIASLSTAGGRKYSETMHLSTTALTSVVTLRDPGLTPIAGLPAALFHSTSATSSSRVASTSTPISGTRPVLNRCNASYGTVSDYGSLGQTTRSPLEPTTYQDGISAASHSSQADCTISQAHSMSSLKAWTVLVGNLLIVLFGLVNFVIQFIPFGH</sequence>
<keyword evidence="3" id="KW-1185">Reference proteome</keyword>
<keyword evidence="1" id="KW-0812">Transmembrane</keyword>
<dbReference type="EMBL" id="CAAALY010032473">
    <property type="protein sequence ID" value="VEL17403.1"/>
    <property type="molecule type" value="Genomic_DNA"/>
</dbReference>
<feature type="transmembrane region" description="Helical" evidence="1">
    <location>
        <begin position="167"/>
        <end position="190"/>
    </location>
</feature>
<evidence type="ECO:0000256" key="1">
    <source>
        <dbReference type="SAM" id="Phobius"/>
    </source>
</evidence>
<comment type="caution">
    <text evidence="2">The sequence shown here is derived from an EMBL/GenBank/DDBJ whole genome shotgun (WGS) entry which is preliminary data.</text>
</comment>
<proteinExistence type="predicted"/>
<dbReference type="Proteomes" id="UP000784294">
    <property type="component" value="Unassembled WGS sequence"/>
</dbReference>
<name>A0A448WQ73_9PLAT</name>
<dbReference type="AlphaFoldDB" id="A0A448WQ73"/>
<protein>
    <submittedName>
        <fullName evidence="2">Uncharacterized protein</fullName>
    </submittedName>
</protein>
<keyword evidence="1" id="KW-1133">Transmembrane helix</keyword>
<gene>
    <name evidence="2" type="ORF">PXEA_LOCUS10843</name>
</gene>
<organism evidence="2 3">
    <name type="scientific">Protopolystoma xenopodis</name>
    <dbReference type="NCBI Taxonomy" id="117903"/>
    <lineage>
        <taxon>Eukaryota</taxon>
        <taxon>Metazoa</taxon>
        <taxon>Spiralia</taxon>
        <taxon>Lophotrochozoa</taxon>
        <taxon>Platyhelminthes</taxon>
        <taxon>Monogenea</taxon>
        <taxon>Polyopisthocotylea</taxon>
        <taxon>Polystomatidea</taxon>
        <taxon>Polystomatidae</taxon>
        <taxon>Protopolystoma</taxon>
    </lineage>
</organism>
<keyword evidence="1" id="KW-0472">Membrane</keyword>